<comment type="caution">
    <text evidence="2">The sequence shown here is derived from an EMBL/GenBank/DDBJ whole genome shotgun (WGS) entry which is preliminary data.</text>
</comment>
<dbReference type="InterPro" id="IPR036928">
    <property type="entry name" value="AS_sf"/>
</dbReference>
<dbReference type="Gene3D" id="3.90.1300.10">
    <property type="entry name" value="Amidase signature (AS) domain"/>
    <property type="match status" value="1"/>
</dbReference>
<dbReference type="SUPFAM" id="SSF75304">
    <property type="entry name" value="Amidase signature (AS) enzymes"/>
    <property type="match status" value="1"/>
</dbReference>
<sequence length="473" mass="50552">IFSDAIFSFLNDTYQRISELPDPKPHVKYPREPGYRPAPEENPFNAWYWRCNIVGTPSGKLLGKTIAMKDTISVAGIPMMCGSHLLEGYIPDYDATVVSRILDAGGTITGKAVCEEWCFTATSCTSFTGPVVNPYDEKRMALGSSSGCAALVAGGKVDMAMGGDQGGSIRIPAAACGIVGLKPTYGLVPYTGIIPVHTCLDHTGPMARTVKDVALLLEVVAGSDGDLDPRQLRDLSTPAIYTSSLTGNISGLRIGLLKEGFNMPDADMKIMTMVKEAADRLSSLGATIGQVSVPIHFDGIRVCDALCMEGGYRLLSGSNSEAKGFVDTSLQAAIGRGFTTRGKDLGPVGKLTMILGALLHEDSHGVFHGKAINLARKLYEEYDKALKFYDVLIMPTIINQPPKVPDSGEVNFGNAFDFCENTGPFNVTGHPALTINAGFSDGLPVGMMIVGRKFDEATVLNVAFAYERLRDTS</sequence>
<evidence type="ECO:0000259" key="1">
    <source>
        <dbReference type="Pfam" id="PF01425"/>
    </source>
</evidence>
<feature type="non-terminal residue" evidence="2">
    <location>
        <position position="1"/>
    </location>
</feature>
<proteinExistence type="predicted"/>
<gene>
    <name evidence="2" type="ORF">PEVE_00025700</name>
</gene>
<dbReference type="Pfam" id="PF01425">
    <property type="entry name" value="Amidase"/>
    <property type="match status" value="1"/>
</dbReference>
<evidence type="ECO:0000313" key="2">
    <source>
        <dbReference type="EMBL" id="CAH3193363.1"/>
    </source>
</evidence>
<dbReference type="PANTHER" id="PTHR11895:SF170">
    <property type="entry name" value="AMIDASE"/>
    <property type="match status" value="1"/>
</dbReference>
<reference evidence="2 3" key="1">
    <citation type="submission" date="2022-05" db="EMBL/GenBank/DDBJ databases">
        <authorList>
            <consortium name="Genoscope - CEA"/>
            <person name="William W."/>
        </authorList>
    </citation>
    <scope>NUCLEOTIDE SEQUENCE [LARGE SCALE GENOMIC DNA]</scope>
</reference>
<dbReference type="NCBIfam" id="NF005565">
    <property type="entry name" value="PRK07235.1"/>
    <property type="match status" value="1"/>
</dbReference>
<dbReference type="EMBL" id="CALNXI010003464">
    <property type="protein sequence ID" value="CAH3193363.1"/>
    <property type="molecule type" value="Genomic_DNA"/>
</dbReference>
<organism evidence="2 3">
    <name type="scientific">Porites evermanni</name>
    <dbReference type="NCBI Taxonomy" id="104178"/>
    <lineage>
        <taxon>Eukaryota</taxon>
        <taxon>Metazoa</taxon>
        <taxon>Cnidaria</taxon>
        <taxon>Anthozoa</taxon>
        <taxon>Hexacorallia</taxon>
        <taxon>Scleractinia</taxon>
        <taxon>Fungiina</taxon>
        <taxon>Poritidae</taxon>
        <taxon>Porites</taxon>
    </lineage>
</organism>
<dbReference type="InterPro" id="IPR000120">
    <property type="entry name" value="Amidase"/>
</dbReference>
<feature type="domain" description="Amidase" evidence="1">
    <location>
        <begin position="55"/>
        <end position="460"/>
    </location>
</feature>
<dbReference type="InterPro" id="IPR023631">
    <property type="entry name" value="Amidase_dom"/>
</dbReference>
<keyword evidence="3" id="KW-1185">Reference proteome</keyword>
<name>A0ABN8SUC8_9CNID</name>
<dbReference type="PANTHER" id="PTHR11895">
    <property type="entry name" value="TRANSAMIDASE"/>
    <property type="match status" value="1"/>
</dbReference>
<protein>
    <recommendedName>
        <fullName evidence="1">Amidase domain-containing protein</fullName>
    </recommendedName>
</protein>
<accession>A0ABN8SUC8</accession>
<evidence type="ECO:0000313" key="3">
    <source>
        <dbReference type="Proteomes" id="UP001159427"/>
    </source>
</evidence>
<dbReference type="Proteomes" id="UP001159427">
    <property type="component" value="Unassembled WGS sequence"/>
</dbReference>